<proteinExistence type="predicted"/>
<comment type="caution">
    <text evidence="1">The sequence shown here is derived from an EMBL/GenBank/DDBJ whole genome shotgun (WGS) entry which is preliminary data.</text>
</comment>
<evidence type="ECO:0000313" key="1">
    <source>
        <dbReference type="EMBL" id="KAH7855784.1"/>
    </source>
</evidence>
<dbReference type="Proteomes" id="UP000828048">
    <property type="component" value="Chromosome 11"/>
</dbReference>
<name>A0ACB7YRK9_9ERIC</name>
<organism evidence="1 2">
    <name type="scientific">Vaccinium darrowii</name>
    <dbReference type="NCBI Taxonomy" id="229202"/>
    <lineage>
        <taxon>Eukaryota</taxon>
        <taxon>Viridiplantae</taxon>
        <taxon>Streptophyta</taxon>
        <taxon>Embryophyta</taxon>
        <taxon>Tracheophyta</taxon>
        <taxon>Spermatophyta</taxon>
        <taxon>Magnoliopsida</taxon>
        <taxon>eudicotyledons</taxon>
        <taxon>Gunneridae</taxon>
        <taxon>Pentapetalae</taxon>
        <taxon>asterids</taxon>
        <taxon>Ericales</taxon>
        <taxon>Ericaceae</taxon>
        <taxon>Vaccinioideae</taxon>
        <taxon>Vaccinieae</taxon>
        <taxon>Vaccinium</taxon>
    </lineage>
</organism>
<accession>A0ACB7YRK9</accession>
<protein>
    <submittedName>
        <fullName evidence="1">Uncharacterized protein</fullName>
    </submittedName>
</protein>
<reference evidence="1 2" key="1">
    <citation type="journal article" date="2021" name="Hortic Res">
        <title>High-quality reference genome and annotation aids understanding of berry development for evergreen blueberry (Vaccinium darrowii).</title>
        <authorList>
            <person name="Yu J."/>
            <person name="Hulse-Kemp A.M."/>
            <person name="Babiker E."/>
            <person name="Staton M."/>
        </authorList>
    </citation>
    <scope>NUCLEOTIDE SEQUENCE [LARGE SCALE GENOMIC DNA]</scope>
    <source>
        <strain evidence="2">cv. NJ 8807/NJ 8810</strain>
        <tissue evidence="1">Young leaf</tissue>
    </source>
</reference>
<sequence length="202" mass="23223">MATGVTMIKDIRPGQSNWTAEVMVIEKGFPRLTQNKKLYQKLVFIDAEDETNWIQVMCKVVDYNQKFYYMSCSKCIKGTTARGNTPFWCSYCKQRLLPMPRCKFNIELSDSIGIIVATLFGEKAESMFSIDGEYLRENIQQDQLSDVAMEKLGTGIEYAVQVRAYKYEAREVALCLFNVKAFFPTNEIIEDILQLTLEPETP</sequence>
<keyword evidence="2" id="KW-1185">Reference proteome</keyword>
<dbReference type="EMBL" id="CM037161">
    <property type="protein sequence ID" value="KAH7855784.1"/>
    <property type="molecule type" value="Genomic_DNA"/>
</dbReference>
<gene>
    <name evidence="1" type="ORF">Vadar_028830</name>
</gene>
<evidence type="ECO:0000313" key="2">
    <source>
        <dbReference type="Proteomes" id="UP000828048"/>
    </source>
</evidence>